<keyword evidence="2" id="KW-1133">Transmembrane helix</keyword>
<evidence type="ECO:0000313" key="4">
    <source>
        <dbReference type="Proteomes" id="UP000600449"/>
    </source>
</evidence>
<reference evidence="3 4" key="1">
    <citation type="journal article" date="2014" name="Int. J. Syst. Evol. Microbiol.">
        <title>Complete genome sequence of Corynebacterium casei LMG S-19264T (=DSM 44701T), isolated from a smear-ripened cheese.</title>
        <authorList>
            <consortium name="US DOE Joint Genome Institute (JGI-PGF)"/>
            <person name="Walter F."/>
            <person name="Albersmeier A."/>
            <person name="Kalinowski J."/>
            <person name="Ruckert C."/>
        </authorList>
    </citation>
    <scope>NUCLEOTIDE SEQUENCE [LARGE SCALE GENOMIC DNA]</scope>
    <source>
        <strain evidence="3 4">CGMCC 1.9161</strain>
    </source>
</reference>
<keyword evidence="2" id="KW-0472">Membrane</keyword>
<accession>A0A917Q684</accession>
<evidence type="ECO:0000256" key="1">
    <source>
        <dbReference type="SAM" id="MobiDB-lite"/>
    </source>
</evidence>
<evidence type="ECO:0000256" key="2">
    <source>
        <dbReference type="SAM" id="Phobius"/>
    </source>
</evidence>
<feature type="region of interest" description="Disordered" evidence="1">
    <location>
        <begin position="167"/>
        <end position="199"/>
    </location>
</feature>
<evidence type="ECO:0000313" key="3">
    <source>
        <dbReference type="EMBL" id="GGK27486.1"/>
    </source>
</evidence>
<protein>
    <submittedName>
        <fullName evidence="3">Uncharacterized protein</fullName>
    </submittedName>
</protein>
<organism evidence="3 4">
    <name type="scientific">Salinarimonas ramus</name>
    <dbReference type="NCBI Taxonomy" id="690164"/>
    <lineage>
        <taxon>Bacteria</taxon>
        <taxon>Pseudomonadati</taxon>
        <taxon>Pseudomonadota</taxon>
        <taxon>Alphaproteobacteria</taxon>
        <taxon>Hyphomicrobiales</taxon>
        <taxon>Salinarimonadaceae</taxon>
        <taxon>Salinarimonas</taxon>
    </lineage>
</organism>
<dbReference type="RefSeq" id="WP_188910761.1">
    <property type="nucleotide sequence ID" value="NZ_BMMF01000003.1"/>
</dbReference>
<keyword evidence="2" id="KW-0812">Transmembrane</keyword>
<feature type="transmembrane region" description="Helical" evidence="2">
    <location>
        <begin position="7"/>
        <end position="25"/>
    </location>
</feature>
<gene>
    <name evidence="3" type="ORF">GCM10011322_12570</name>
</gene>
<proteinExistence type="predicted"/>
<feature type="transmembrane region" description="Helical" evidence="2">
    <location>
        <begin position="115"/>
        <end position="142"/>
    </location>
</feature>
<dbReference type="EMBL" id="BMMF01000003">
    <property type="protein sequence ID" value="GGK27486.1"/>
    <property type="molecule type" value="Genomic_DNA"/>
</dbReference>
<dbReference type="Proteomes" id="UP000600449">
    <property type="component" value="Unassembled WGS sequence"/>
</dbReference>
<dbReference type="AlphaFoldDB" id="A0A917Q684"/>
<name>A0A917Q684_9HYPH</name>
<comment type="caution">
    <text evidence="3">The sequence shown here is derived from an EMBL/GenBank/DDBJ whole genome shotgun (WGS) entry which is preliminary data.</text>
</comment>
<feature type="transmembrane region" description="Helical" evidence="2">
    <location>
        <begin position="80"/>
        <end position="103"/>
    </location>
</feature>
<keyword evidence="4" id="KW-1185">Reference proteome</keyword>
<feature type="transmembrane region" description="Helical" evidence="2">
    <location>
        <begin position="37"/>
        <end position="59"/>
    </location>
</feature>
<sequence length="199" mass="21711">MIRALRIGRHVMFAGFGAALAWWLTPASFISQVSAELIGFFGFLMAAVLPAMMLTATSIRGIGISSARVNVLYDALREQMLFLSGLFFIAFLAALIVIGFKPFSSCPDLGSCKTIVIFSVHGVTLTTQIINSVLVALVFLLISQFTNVLRGILGLLDLNAQAARNEAEREEEEDIEQMQRDLSSITNPDGYGKNIDLPH</sequence>